<sequence length="150" mass="14970">MSRSGMVAVGAVLAVCGAALGAGPAGADMSLNGTDPVASGCAAKTSVTANLPLPDDRGETTALTLRVLRSAACDTTWVEIDNPYPDGAVEVHTLIAVAATDIMYQRTAARAGRQISPQVFAPGRTCVKVSATVTSAGRVLAGGGPATKIC</sequence>
<gene>
    <name evidence="2" type="ORF">ACFO0B_24650</name>
</gene>
<comment type="caution">
    <text evidence="2">The sequence shown here is derived from an EMBL/GenBank/DDBJ whole genome shotgun (WGS) entry which is preliminary data.</text>
</comment>
<keyword evidence="1" id="KW-0732">Signal</keyword>
<name>A0ABV8DZC1_9NOCA</name>
<evidence type="ECO:0000313" key="3">
    <source>
        <dbReference type="Proteomes" id="UP001595696"/>
    </source>
</evidence>
<organism evidence="2 3">
    <name type="scientific">Nocardia jiangsuensis</name>
    <dbReference type="NCBI Taxonomy" id="1691563"/>
    <lineage>
        <taxon>Bacteria</taxon>
        <taxon>Bacillati</taxon>
        <taxon>Actinomycetota</taxon>
        <taxon>Actinomycetes</taxon>
        <taxon>Mycobacteriales</taxon>
        <taxon>Nocardiaceae</taxon>
        <taxon>Nocardia</taxon>
    </lineage>
</organism>
<dbReference type="EMBL" id="JBHSAX010000019">
    <property type="protein sequence ID" value="MFC3965189.1"/>
    <property type="molecule type" value="Genomic_DNA"/>
</dbReference>
<feature type="signal peptide" evidence="1">
    <location>
        <begin position="1"/>
        <end position="27"/>
    </location>
</feature>
<evidence type="ECO:0000313" key="2">
    <source>
        <dbReference type="EMBL" id="MFC3965189.1"/>
    </source>
</evidence>
<dbReference type="Proteomes" id="UP001595696">
    <property type="component" value="Unassembled WGS sequence"/>
</dbReference>
<dbReference type="RefSeq" id="WP_378614940.1">
    <property type="nucleotide sequence ID" value="NZ_JBHSAX010000019.1"/>
</dbReference>
<protein>
    <recommendedName>
        <fullName evidence="4">DUF2690 domain-containing protein</fullName>
    </recommendedName>
</protein>
<keyword evidence="3" id="KW-1185">Reference proteome</keyword>
<evidence type="ECO:0000256" key="1">
    <source>
        <dbReference type="SAM" id="SignalP"/>
    </source>
</evidence>
<feature type="chain" id="PRO_5045691625" description="DUF2690 domain-containing protein" evidence="1">
    <location>
        <begin position="28"/>
        <end position="150"/>
    </location>
</feature>
<accession>A0ABV8DZC1</accession>
<proteinExistence type="predicted"/>
<reference evidence="3" key="1">
    <citation type="journal article" date="2019" name="Int. J. Syst. Evol. Microbiol.">
        <title>The Global Catalogue of Microorganisms (GCM) 10K type strain sequencing project: providing services to taxonomists for standard genome sequencing and annotation.</title>
        <authorList>
            <consortium name="The Broad Institute Genomics Platform"/>
            <consortium name="The Broad Institute Genome Sequencing Center for Infectious Disease"/>
            <person name="Wu L."/>
            <person name="Ma J."/>
        </authorList>
    </citation>
    <scope>NUCLEOTIDE SEQUENCE [LARGE SCALE GENOMIC DNA]</scope>
    <source>
        <strain evidence="3">CGMCC 4.7330</strain>
    </source>
</reference>
<evidence type="ECO:0008006" key="4">
    <source>
        <dbReference type="Google" id="ProtNLM"/>
    </source>
</evidence>